<name>A0A066YJS6_9ACTN</name>
<reference evidence="1 2" key="1">
    <citation type="submission" date="2014-05" db="EMBL/GenBank/DDBJ databases">
        <title>Draft Genome Sequence of Kitasatospora cheerisanensis KCTC 2395.</title>
        <authorList>
            <person name="Nam D.H."/>
        </authorList>
    </citation>
    <scope>NUCLEOTIDE SEQUENCE [LARGE SCALE GENOMIC DNA]</scope>
    <source>
        <strain evidence="1 2">KCTC 2395</strain>
    </source>
</reference>
<evidence type="ECO:0000313" key="2">
    <source>
        <dbReference type="Proteomes" id="UP000027178"/>
    </source>
</evidence>
<keyword evidence="2" id="KW-1185">Reference proteome</keyword>
<dbReference type="OrthoDB" id="5190020at2"/>
<dbReference type="RefSeq" id="WP_157032279.1">
    <property type="nucleotide sequence ID" value="NZ_KK853997.1"/>
</dbReference>
<dbReference type="EMBL" id="JNBY01000143">
    <property type="protein sequence ID" value="KDN81427.1"/>
    <property type="molecule type" value="Genomic_DNA"/>
</dbReference>
<dbReference type="PATRIC" id="fig|1348663.4.peg.6592"/>
<dbReference type="eggNOG" id="ENOG5032KF2">
    <property type="taxonomic scope" value="Bacteria"/>
</dbReference>
<evidence type="ECO:0000313" key="1">
    <source>
        <dbReference type="EMBL" id="KDN81427.1"/>
    </source>
</evidence>
<dbReference type="AlphaFoldDB" id="A0A066YJS6"/>
<protein>
    <submittedName>
        <fullName evidence="1">Uncharacterized protein</fullName>
    </submittedName>
</protein>
<dbReference type="HOGENOM" id="CLU_155934_0_0_11"/>
<accession>A0A066YJS6</accession>
<gene>
    <name evidence="1" type="ORF">KCH_68110</name>
</gene>
<proteinExistence type="predicted"/>
<comment type="caution">
    <text evidence="1">The sequence shown here is derived from an EMBL/GenBank/DDBJ whole genome shotgun (WGS) entry which is preliminary data.</text>
</comment>
<sequence>MRVLALRYFAGALSTAELPMAAAESVADGWDSPALCDLAGRGSGEPASELEPLLRQALDDLAVPCPEESEAERWLLHHLAAQLADDRLAPVALAAALMHREVGAADDTEETLLVLLAQYCPCCCPDRWTAKEFRSWESDVRSAASALVASALAGPA</sequence>
<organism evidence="1 2">
    <name type="scientific">Kitasatospora cheerisanensis KCTC 2395</name>
    <dbReference type="NCBI Taxonomy" id="1348663"/>
    <lineage>
        <taxon>Bacteria</taxon>
        <taxon>Bacillati</taxon>
        <taxon>Actinomycetota</taxon>
        <taxon>Actinomycetes</taxon>
        <taxon>Kitasatosporales</taxon>
        <taxon>Streptomycetaceae</taxon>
        <taxon>Kitasatospora</taxon>
    </lineage>
</organism>
<dbReference type="Proteomes" id="UP000027178">
    <property type="component" value="Unassembled WGS sequence"/>
</dbReference>